<proteinExistence type="predicted"/>
<keyword evidence="2" id="KW-1185">Reference proteome</keyword>
<dbReference type="Proteomes" id="UP000024533">
    <property type="component" value="Unassembled WGS sequence"/>
</dbReference>
<comment type="caution">
    <text evidence="1">The sequence shown here is derived from an EMBL/GenBank/DDBJ whole genome shotgun (WGS) entry which is preliminary data.</text>
</comment>
<protein>
    <submittedName>
        <fullName evidence="1">Uncharacterized protein</fullName>
    </submittedName>
</protein>
<dbReference type="OMA" id="WIREADY"/>
<evidence type="ECO:0000313" key="1">
    <source>
        <dbReference type="EMBL" id="KDB26410.1"/>
    </source>
</evidence>
<dbReference type="InterPro" id="IPR046670">
    <property type="entry name" value="DUF6540"/>
</dbReference>
<dbReference type="EMBL" id="AOKY01000136">
    <property type="protein sequence ID" value="KDB26410.1"/>
    <property type="molecule type" value="Genomic_DNA"/>
</dbReference>
<accession>A0A059JEW5</accession>
<dbReference type="Pfam" id="PF20174">
    <property type="entry name" value="DUF6540"/>
    <property type="match status" value="1"/>
</dbReference>
<name>A0A059JEW5_TRIIM</name>
<organism evidence="1 2">
    <name type="scientific">Trichophyton interdigitale (strain MR816)</name>
    <dbReference type="NCBI Taxonomy" id="1215338"/>
    <lineage>
        <taxon>Eukaryota</taxon>
        <taxon>Fungi</taxon>
        <taxon>Dikarya</taxon>
        <taxon>Ascomycota</taxon>
        <taxon>Pezizomycotina</taxon>
        <taxon>Eurotiomycetes</taxon>
        <taxon>Eurotiomycetidae</taxon>
        <taxon>Onygenales</taxon>
        <taxon>Arthrodermataceae</taxon>
        <taxon>Trichophyton</taxon>
    </lineage>
</organism>
<gene>
    <name evidence="1" type="ORF">H109_01776</name>
</gene>
<reference evidence="1 2" key="1">
    <citation type="submission" date="2014-02" db="EMBL/GenBank/DDBJ databases">
        <title>The Genome Sequence of Trichophyton interdigitale MR816.</title>
        <authorList>
            <consortium name="The Broad Institute Genomics Platform"/>
            <person name="Cuomo C.A."/>
            <person name="White T.C."/>
            <person name="Graser Y."/>
            <person name="Martinez-Rossi N."/>
            <person name="Heitman J."/>
            <person name="Young S.K."/>
            <person name="Zeng Q."/>
            <person name="Gargeya S."/>
            <person name="Abouelleil A."/>
            <person name="Alvarado L."/>
            <person name="Chapman S.B."/>
            <person name="Gainer-Dewar J."/>
            <person name="Goldberg J."/>
            <person name="Griggs A."/>
            <person name="Gujja S."/>
            <person name="Hansen M."/>
            <person name="Howarth C."/>
            <person name="Imamovic A."/>
            <person name="Larimer J."/>
            <person name="Martinez D."/>
            <person name="Murphy C."/>
            <person name="Pearson M.D."/>
            <person name="Persinoti G."/>
            <person name="Poon T."/>
            <person name="Priest M."/>
            <person name="Roberts A.D."/>
            <person name="Saif S."/>
            <person name="Shea T.D."/>
            <person name="Sykes S.N."/>
            <person name="Wortman J."/>
            <person name="Nusbaum C."/>
            <person name="Birren B."/>
        </authorList>
    </citation>
    <scope>NUCLEOTIDE SEQUENCE [LARGE SCALE GENOMIC DNA]</scope>
    <source>
        <strain evidence="1 2">MR816</strain>
    </source>
</reference>
<dbReference type="OrthoDB" id="4135672at2759"/>
<evidence type="ECO:0000313" key="2">
    <source>
        <dbReference type="Proteomes" id="UP000024533"/>
    </source>
</evidence>
<dbReference type="STRING" id="1215338.A0A059JEW5"/>
<dbReference type="HOGENOM" id="CLU_103863_0_0_1"/>
<sequence>MTLQQASVEQEWYRVFKPELDTAAPDPIDPVKWYHEGVFVETDIVTGKGTLLHVTGDIIAASGMRFETRSNFIARESVHLHNLPQIGWVKKADFDSGRIKALLAGLPTPTKQQGINFWEVDPITKKHEIIWTKENGERYGPGEQRRPTFKCNEWTHDYAIPALRDAGILLDSVLGGST</sequence>
<dbReference type="AlphaFoldDB" id="A0A059JEW5"/>